<feature type="compositionally biased region" description="Low complexity" evidence="2">
    <location>
        <begin position="157"/>
        <end position="166"/>
    </location>
</feature>
<feature type="compositionally biased region" description="Acidic residues" evidence="2">
    <location>
        <begin position="281"/>
        <end position="301"/>
    </location>
</feature>
<dbReference type="RefSeq" id="XP_024722859.1">
    <property type="nucleotide sequence ID" value="XM_024864411.1"/>
</dbReference>
<dbReference type="PANTHER" id="PTHR12232:SF0">
    <property type="entry name" value="THIOREDOXIN DOMAIN-CONTAINING PROTEIN"/>
    <property type="match status" value="1"/>
</dbReference>
<feature type="compositionally biased region" description="Basic and acidic residues" evidence="2">
    <location>
        <begin position="200"/>
        <end position="210"/>
    </location>
</feature>
<dbReference type="Pfam" id="PF04908">
    <property type="entry name" value="SH3BGR"/>
    <property type="match status" value="1"/>
</dbReference>
<dbReference type="InterPro" id="IPR036249">
    <property type="entry name" value="Thioredoxin-like_sf"/>
</dbReference>
<keyword evidence="4" id="KW-1185">Reference proteome</keyword>
<feature type="compositionally biased region" description="Polar residues" evidence="2">
    <location>
        <begin position="260"/>
        <end position="269"/>
    </location>
</feature>
<evidence type="ECO:0000313" key="3">
    <source>
        <dbReference type="EMBL" id="PSS22813.1"/>
    </source>
</evidence>
<dbReference type="InterPro" id="IPR051033">
    <property type="entry name" value="SH3BGR"/>
</dbReference>
<proteinExistence type="inferred from homology"/>
<dbReference type="Gene3D" id="3.40.30.10">
    <property type="entry name" value="Glutaredoxin"/>
    <property type="match status" value="1"/>
</dbReference>
<evidence type="ECO:0000313" key="4">
    <source>
        <dbReference type="Proteomes" id="UP000241818"/>
    </source>
</evidence>
<feature type="region of interest" description="Disordered" evidence="2">
    <location>
        <begin position="109"/>
        <end position="301"/>
    </location>
</feature>
<gene>
    <name evidence="3" type="ORF">M430DRAFT_209849</name>
</gene>
<organism evidence="3 4">
    <name type="scientific">Amorphotheca resinae ATCC 22711</name>
    <dbReference type="NCBI Taxonomy" id="857342"/>
    <lineage>
        <taxon>Eukaryota</taxon>
        <taxon>Fungi</taxon>
        <taxon>Dikarya</taxon>
        <taxon>Ascomycota</taxon>
        <taxon>Pezizomycotina</taxon>
        <taxon>Leotiomycetes</taxon>
        <taxon>Helotiales</taxon>
        <taxon>Amorphothecaceae</taxon>
        <taxon>Amorphotheca</taxon>
    </lineage>
</organism>
<dbReference type="STRING" id="857342.A0A2T3B7H2"/>
<feature type="compositionally biased region" description="Basic and acidic residues" evidence="2">
    <location>
        <begin position="180"/>
        <end position="189"/>
    </location>
</feature>
<sequence length="301" mass="32270">MAQSTSKSYSTDPTLYLYTSLTSGSSHIVTATSRMETILKANRIPFKALDIATDEKARMLWGRRAGKDESGRARKIPGLVQMGLVIGDIVEVEEWNEFGELKDHVTIYHEGGAPPKPAVPTTSSGAPSKAPASQVNTKENNKAAALGPPKAPEEPSKSPASSEQASITIAMKQLGQEAAQKAKDGKKAAVEPLSGVGKAEPVKKDLDESAAKPTPSTLESSIERLTIDTPTLLQSSTSSAWNVEVHGETLTPKHPDKLESLQSPKSTAWKTTAEESKKVEEEETSSEEDEDDDEDEDDGED</sequence>
<feature type="compositionally biased region" description="Polar residues" evidence="2">
    <location>
        <begin position="228"/>
        <end position="241"/>
    </location>
</feature>
<reference evidence="3 4" key="1">
    <citation type="journal article" date="2018" name="New Phytol.">
        <title>Comparative genomics and transcriptomics depict ericoid mycorrhizal fungi as versatile saprotrophs and plant mutualists.</title>
        <authorList>
            <person name="Martino E."/>
            <person name="Morin E."/>
            <person name="Grelet G.A."/>
            <person name="Kuo A."/>
            <person name="Kohler A."/>
            <person name="Daghino S."/>
            <person name="Barry K.W."/>
            <person name="Cichocki N."/>
            <person name="Clum A."/>
            <person name="Dockter R.B."/>
            <person name="Hainaut M."/>
            <person name="Kuo R.C."/>
            <person name="LaButti K."/>
            <person name="Lindahl B.D."/>
            <person name="Lindquist E.A."/>
            <person name="Lipzen A."/>
            <person name="Khouja H.R."/>
            <person name="Magnuson J."/>
            <person name="Murat C."/>
            <person name="Ohm R.A."/>
            <person name="Singer S.W."/>
            <person name="Spatafora J.W."/>
            <person name="Wang M."/>
            <person name="Veneault-Fourrey C."/>
            <person name="Henrissat B."/>
            <person name="Grigoriev I.V."/>
            <person name="Martin F.M."/>
            <person name="Perotto S."/>
        </authorList>
    </citation>
    <scope>NUCLEOTIDE SEQUENCE [LARGE SCALE GENOMIC DNA]</scope>
    <source>
        <strain evidence="3 4">ATCC 22711</strain>
    </source>
</reference>
<dbReference type="SUPFAM" id="SSF52833">
    <property type="entry name" value="Thioredoxin-like"/>
    <property type="match status" value="1"/>
</dbReference>
<dbReference type="InParanoid" id="A0A2T3B7H2"/>
<feature type="compositionally biased region" description="Polar residues" evidence="2">
    <location>
        <begin position="120"/>
        <end position="138"/>
    </location>
</feature>
<dbReference type="OrthoDB" id="9932926at2759"/>
<comment type="similarity">
    <text evidence="1">Belongs to the SH3BGR family.</text>
</comment>
<dbReference type="PANTHER" id="PTHR12232">
    <property type="entry name" value="SH3 DOMAIN-BINDING GLUTAMIC ACID-RICH-LIKE PROTEIN"/>
    <property type="match status" value="1"/>
</dbReference>
<dbReference type="AlphaFoldDB" id="A0A2T3B7H2"/>
<accession>A0A2T3B7H2</accession>
<protein>
    <submittedName>
        <fullName evidence="3">Uncharacterized protein</fullName>
    </submittedName>
</protein>
<evidence type="ECO:0000256" key="2">
    <source>
        <dbReference type="SAM" id="MobiDB-lite"/>
    </source>
</evidence>
<dbReference type="EMBL" id="KZ679008">
    <property type="protein sequence ID" value="PSS22813.1"/>
    <property type="molecule type" value="Genomic_DNA"/>
</dbReference>
<dbReference type="GeneID" id="36572492"/>
<dbReference type="InterPro" id="IPR006993">
    <property type="entry name" value="Glut_rich_SH3-bd"/>
</dbReference>
<feature type="compositionally biased region" description="Basic and acidic residues" evidence="2">
    <location>
        <begin position="245"/>
        <end position="259"/>
    </location>
</feature>
<evidence type="ECO:0000256" key="1">
    <source>
        <dbReference type="ARBA" id="ARBA00007764"/>
    </source>
</evidence>
<name>A0A2T3B7H2_AMORE</name>
<dbReference type="Proteomes" id="UP000241818">
    <property type="component" value="Unassembled WGS sequence"/>
</dbReference>
<dbReference type="GO" id="GO:0005737">
    <property type="term" value="C:cytoplasm"/>
    <property type="evidence" value="ECO:0007669"/>
    <property type="project" value="TreeGrafter"/>
</dbReference>